<accession>A0AAE1YAZ3</accession>
<feature type="domain" description="Transposase MuDR plant" evidence="2">
    <location>
        <begin position="100"/>
        <end position="153"/>
    </location>
</feature>
<protein>
    <recommendedName>
        <fullName evidence="2">Transposase MuDR plant domain-containing protein</fullName>
    </recommendedName>
</protein>
<organism evidence="3 4">
    <name type="scientific">Sesamum alatum</name>
    <dbReference type="NCBI Taxonomy" id="300844"/>
    <lineage>
        <taxon>Eukaryota</taxon>
        <taxon>Viridiplantae</taxon>
        <taxon>Streptophyta</taxon>
        <taxon>Embryophyta</taxon>
        <taxon>Tracheophyta</taxon>
        <taxon>Spermatophyta</taxon>
        <taxon>Magnoliopsida</taxon>
        <taxon>eudicotyledons</taxon>
        <taxon>Gunneridae</taxon>
        <taxon>Pentapetalae</taxon>
        <taxon>asterids</taxon>
        <taxon>lamiids</taxon>
        <taxon>Lamiales</taxon>
        <taxon>Pedaliaceae</taxon>
        <taxon>Sesamum</taxon>
    </lineage>
</organism>
<sequence>MDKEHDADSTQDEGDDWVFQDHDERIEGTQKQHSEENDDDEGARVEDTDIEWYGNENIVGSGDELSSDKESDGEGNKGDTFPVFNPSCLFEPTIALDMIFNIKNELRHVIRSQAIKSKRSIKFAKNNKERSHAKCYDKDFISRIHAFVLKDECKF</sequence>
<reference evidence="3" key="1">
    <citation type="submission" date="2020-06" db="EMBL/GenBank/DDBJ databases">
        <authorList>
            <person name="Li T."/>
            <person name="Hu X."/>
            <person name="Zhang T."/>
            <person name="Song X."/>
            <person name="Zhang H."/>
            <person name="Dai N."/>
            <person name="Sheng W."/>
            <person name="Hou X."/>
            <person name="Wei L."/>
        </authorList>
    </citation>
    <scope>NUCLEOTIDE SEQUENCE</scope>
    <source>
        <strain evidence="3">3651</strain>
        <tissue evidence="3">Leaf</tissue>
    </source>
</reference>
<proteinExistence type="predicted"/>
<reference evidence="3" key="2">
    <citation type="journal article" date="2024" name="Plant">
        <title>Genomic evolution and insights into agronomic trait innovations of Sesamum species.</title>
        <authorList>
            <person name="Miao H."/>
            <person name="Wang L."/>
            <person name="Qu L."/>
            <person name="Liu H."/>
            <person name="Sun Y."/>
            <person name="Le M."/>
            <person name="Wang Q."/>
            <person name="Wei S."/>
            <person name="Zheng Y."/>
            <person name="Lin W."/>
            <person name="Duan Y."/>
            <person name="Cao H."/>
            <person name="Xiong S."/>
            <person name="Wang X."/>
            <person name="Wei L."/>
            <person name="Li C."/>
            <person name="Ma Q."/>
            <person name="Ju M."/>
            <person name="Zhao R."/>
            <person name="Li G."/>
            <person name="Mu C."/>
            <person name="Tian Q."/>
            <person name="Mei H."/>
            <person name="Zhang T."/>
            <person name="Gao T."/>
            <person name="Zhang H."/>
        </authorList>
    </citation>
    <scope>NUCLEOTIDE SEQUENCE</scope>
    <source>
        <strain evidence="3">3651</strain>
    </source>
</reference>
<feature type="compositionally biased region" description="Basic and acidic residues" evidence="1">
    <location>
        <begin position="66"/>
        <end position="77"/>
    </location>
</feature>
<dbReference type="InterPro" id="IPR004332">
    <property type="entry name" value="Transposase_MuDR"/>
</dbReference>
<feature type="compositionally biased region" description="Basic and acidic residues" evidence="1">
    <location>
        <begin position="19"/>
        <end position="35"/>
    </location>
</feature>
<dbReference type="EMBL" id="JACGWO010000005">
    <property type="protein sequence ID" value="KAK4426780.1"/>
    <property type="molecule type" value="Genomic_DNA"/>
</dbReference>
<evidence type="ECO:0000256" key="1">
    <source>
        <dbReference type="SAM" id="MobiDB-lite"/>
    </source>
</evidence>
<dbReference type="AlphaFoldDB" id="A0AAE1YAZ3"/>
<dbReference type="Pfam" id="PF03108">
    <property type="entry name" value="DBD_Tnp_Mut"/>
    <property type="match status" value="1"/>
</dbReference>
<feature type="compositionally biased region" description="Acidic residues" evidence="1">
    <location>
        <begin position="9"/>
        <end position="18"/>
    </location>
</feature>
<name>A0AAE1YAZ3_9LAMI</name>
<comment type="caution">
    <text evidence="3">The sequence shown here is derived from an EMBL/GenBank/DDBJ whole genome shotgun (WGS) entry which is preliminary data.</text>
</comment>
<dbReference type="Proteomes" id="UP001293254">
    <property type="component" value="Unassembled WGS sequence"/>
</dbReference>
<keyword evidence="4" id="KW-1185">Reference proteome</keyword>
<evidence type="ECO:0000313" key="3">
    <source>
        <dbReference type="EMBL" id="KAK4426780.1"/>
    </source>
</evidence>
<evidence type="ECO:0000313" key="4">
    <source>
        <dbReference type="Proteomes" id="UP001293254"/>
    </source>
</evidence>
<gene>
    <name evidence="3" type="ORF">Salat_1446700</name>
</gene>
<evidence type="ECO:0000259" key="2">
    <source>
        <dbReference type="Pfam" id="PF03108"/>
    </source>
</evidence>
<feature type="region of interest" description="Disordered" evidence="1">
    <location>
        <begin position="1"/>
        <end position="82"/>
    </location>
</feature>